<dbReference type="Pfam" id="PF18962">
    <property type="entry name" value="Por_Secre_tail"/>
    <property type="match status" value="1"/>
</dbReference>
<dbReference type="CDD" id="cd11576">
    <property type="entry name" value="GH99_GH71_like_2"/>
    <property type="match status" value="1"/>
</dbReference>
<evidence type="ECO:0000259" key="3">
    <source>
        <dbReference type="Pfam" id="PF18962"/>
    </source>
</evidence>
<name>A0A4P6YAW8_9FLAO</name>
<evidence type="ECO:0000256" key="1">
    <source>
        <dbReference type="ARBA" id="ARBA00022729"/>
    </source>
</evidence>
<reference evidence="5" key="1">
    <citation type="submission" date="2019-03" db="EMBL/GenBank/DDBJ databases">
        <title>Flavobacterium sp.</title>
        <authorList>
            <person name="Kim H."/>
        </authorList>
    </citation>
    <scope>NUCLEOTIDE SEQUENCE [LARGE SCALE GENOMIC DNA]</scope>
    <source>
        <strain evidence="5">GS13</strain>
    </source>
</reference>
<proteinExistence type="predicted"/>
<dbReference type="EMBL" id="CP037933">
    <property type="protein sequence ID" value="QBN17904.1"/>
    <property type="molecule type" value="Genomic_DNA"/>
</dbReference>
<accession>A0A4P6YAW8</accession>
<dbReference type="Proteomes" id="UP000291124">
    <property type="component" value="Chromosome"/>
</dbReference>
<dbReference type="Gene3D" id="3.20.20.80">
    <property type="entry name" value="Glycosidases"/>
    <property type="match status" value="1"/>
</dbReference>
<feature type="domain" description="Secretion system C-terminal sorting" evidence="3">
    <location>
        <begin position="806"/>
        <end position="872"/>
    </location>
</feature>
<organism evidence="4 5">
    <name type="scientific">Flavobacterium nackdongense</name>
    <dbReference type="NCBI Taxonomy" id="2547394"/>
    <lineage>
        <taxon>Bacteria</taxon>
        <taxon>Pseudomonadati</taxon>
        <taxon>Bacteroidota</taxon>
        <taxon>Flavobacteriia</taxon>
        <taxon>Flavobacteriales</taxon>
        <taxon>Flavobacteriaceae</taxon>
        <taxon>Flavobacterium</taxon>
    </lineage>
</organism>
<keyword evidence="5" id="KW-1185">Reference proteome</keyword>
<feature type="chain" id="PRO_5020305952" evidence="2">
    <location>
        <begin position="22"/>
        <end position="874"/>
    </location>
</feature>
<dbReference type="AlphaFoldDB" id="A0A4P6YAW8"/>
<evidence type="ECO:0000313" key="4">
    <source>
        <dbReference type="EMBL" id="QBN17904.1"/>
    </source>
</evidence>
<dbReference type="NCBIfam" id="TIGR04183">
    <property type="entry name" value="Por_Secre_tail"/>
    <property type="match status" value="1"/>
</dbReference>
<evidence type="ECO:0000313" key="5">
    <source>
        <dbReference type="Proteomes" id="UP000291124"/>
    </source>
</evidence>
<dbReference type="KEGG" id="fnk:E1750_03500"/>
<gene>
    <name evidence="4" type="ORF">E1750_03500</name>
</gene>
<dbReference type="InterPro" id="IPR026444">
    <property type="entry name" value="Secre_tail"/>
</dbReference>
<feature type="signal peptide" evidence="2">
    <location>
        <begin position="1"/>
        <end position="21"/>
    </location>
</feature>
<dbReference type="OrthoDB" id="9783748at2"/>
<dbReference type="RefSeq" id="WP_133275435.1">
    <property type="nucleotide sequence ID" value="NZ_CP037933.1"/>
</dbReference>
<evidence type="ECO:0000256" key="2">
    <source>
        <dbReference type="SAM" id="SignalP"/>
    </source>
</evidence>
<keyword evidence="1 2" id="KW-0732">Signal</keyword>
<protein>
    <submittedName>
        <fullName evidence="4">T9SS type A sorting domain-containing protein</fullName>
    </submittedName>
</protein>
<sequence length="874" mass="96177">MKNFKKLGLLFTIFWLNVSNAATPVASVVLSNPAVSNKLTQYTDNNSAAEAYTIQTTKDGVQCREIPSSKYAYFRVDDTTIPSTDTNLLFYITFYDEGTNTFNLQYNSNDTSGTTSNQNYKSSVITKTGSNTWITVTIAIPNASFRNAQNNASDFRISGGTNVYISKIEIAKGSLNPNIEPIPVVSASSYSEFTGKSVAGYQAWFKTGNATSGWTHWSGNTPPATNKAHFEIYPDVTEYLDTDLAQTALANLGNGNPSTLFNSTNKSVIDTHFKWMKDYGIDGAAVQRFIGNIGGAIINSPNSAATKIKQAAEANGRIFYICYDTSSSGMEATWDETIKFDWVYNVEQNNNLTASPAYAKVGNKPVVQLWGTGMAGGKNPGTAAETIALIQFLQSRGCYVICGSPRGWRTGNRDSKGLAQTSTIPGDQENFEPVYNAYDMISPWMVGRIRTNSDSDAILTSTMIGDKSYCNARNISYMPVIFPGFAWSQWNEGTVNWAPRNAGDFMWRQAYNIKTLGVANMYFAMFDEYDEGTAIMKNATDWTMIPTDQYFLTSSADGIWCSSDFQLRVAGASIEMLKGTRALTATMPIPHSLGPVYYRNSFEQRTTAYNYIGGIAQNTGTFNVDPCFYKATVLANSNVVNPYCDIQQLNVKSGLYSVKASGTISSNAAAVFNKRIAEVKIPVTKDMKLSFWKKTENDLGRYVFVDLLTNTGKKLSAYSYTDQNGNPMNAATAHGTVGAGWEKFSCDFGKDVLLGETIVGIQINYEQTAMGNFEAYFDDFLIEEAKTLGQTTLEKLVENPFEINQNPSMGAFVLANTSGEECTFAVYNLLGQLLMNKKSNQSEETIDLTSNPDGIYLLQVIYNGNSYIQKLIKK</sequence>